<comment type="similarity">
    <text evidence="9 15">Belongs to the L/F-transferase family.</text>
</comment>
<dbReference type="PANTHER" id="PTHR30098">
    <property type="entry name" value="LEUCYL/PHENYLALANYL-TRNA--PROTEIN TRANSFERASE"/>
    <property type="match status" value="1"/>
</dbReference>
<evidence type="ECO:0000256" key="14">
    <source>
        <dbReference type="ARBA" id="ARBA00083640"/>
    </source>
</evidence>
<evidence type="ECO:0000256" key="13">
    <source>
        <dbReference type="ARBA" id="ARBA00077165"/>
    </source>
</evidence>
<comment type="function">
    <text evidence="8 15">Functions in the N-end rule pathway of protein degradation where it conjugates Leu, Phe and, less efficiently, Met from aminoacyl-tRNAs to the N-termini of proteins containing an N-terminal arginine or lysine.</text>
</comment>
<protein>
    <recommendedName>
        <fullName evidence="11 15">Leucyl/phenylalanyl-tRNA--protein transferase</fullName>
        <ecNumber evidence="10 15">2.3.2.6</ecNumber>
    </recommendedName>
    <alternativeName>
        <fullName evidence="12 15">L/F-transferase</fullName>
    </alternativeName>
    <alternativeName>
        <fullName evidence="13 15">Leucyltransferase</fullName>
    </alternativeName>
    <alternativeName>
        <fullName evidence="14 15">Phenyalanyltransferase</fullName>
    </alternativeName>
</protein>
<keyword evidence="3 15" id="KW-0808">Transferase</keyword>
<evidence type="ECO:0000256" key="6">
    <source>
        <dbReference type="ARBA" id="ARBA00050652"/>
    </source>
</evidence>
<dbReference type="NCBIfam" id="TIGR00667">
    <property type="entry name" value="aat"/>
    <property type="match status" value="1"/>
</dbReference>
<dbReference type="HAMAP" id="MF_00688">
    <property type="entry name" value="Leu_Phe_trans"/>
    <property type="match status" value="1"/>
</dbReference>
<dbReference type="InterPro" id="IPR042203">
    <property type="entry name" value="Leu/Phe-tRNA_Trfase_C"/>
</dbReference>
<evidence type="ECO:0000256" key="2">
    <source>
        <dbReference type="ARBA" id="ARBA00022490"/>
    </source>
</evidence>
<evidence type="ECO:0000256" key="3">
    <source>
        <dbReference type="ARBA" id="ARBA00022679"/>
    </source>
</evidence>
<reference evidence="17" key="1">
    <citation type="submission" date="2016-11" db="EMBL/GenBank/DDBJ databases">
        <authorList>
            <person name="Varghese N."/>
            <person name="Submissions S."/>
        </authorList>
    </citation>
    <scope>NUCLEOTIDE SEQUENCE [LARGE SCALE GENOMIC DNA]</scope>
    <source>
        <strain evidence="17">DSM 21264</strain>
    </source>
</reference>
<proteinExistence type="inferred from homology"/>
<gene>
    <name evidence="15" type="primary">aat</name>
    <name evidence="16" type="ORF">SAMN02745781_01982</name>
</gene>
<comment type="subcellular location">
    <subcellularLocation>
        <location evidence="1 15">Cytoplasm</location>
    </subcellularLocation>
</comment>
<name>A0A1M5APW3_VIBGA</name>
<keyword evidence="4 15" id="KW-0012">Acyltransferase</keyword>
<dbReference type="GO" id="GO:0008914">
    <property type="term" value="F:leucyl-tRNA--protein transferase activity"/>
    <property type="evidence" value="ECO:0007669"/>
    <property type="project" value="UniProtKB-UniRule"/>
</dbReference>
<evidence type="ECO:0000313" key="16">
    <source>
        <dbReference type="EMBL" id="SHF32290.1"/>
    </source>
</evidence>
<dbReference type="PANTHER" id="PTHR30098:SF2">
    <property type="entry name" value="LEUCYL_PHENYLALANYL-TRNA--PROTEIN TRANSFERASE"/>
    <property type="match status" value="1"/>
</dbReference>
<dbReference type="InterPro" id="IPR042221">
    <property type="entry name" value="Leu/Phe-tRNA_Trfase_N"/>
</dbReference>
<dbReference type="Gene3D" id="3.40.630.70">
    <property type="entry name" value="Leucyl/phenylalanyl-tRNA-protein transferase, C-terminal domain"/>
    <property type="match status" value="1"/>
</dbReference>
<dbReference type="GO" id="GO:0030163">
    <property type="term" value="P:protein catabolic process"/>
    <property type="evidence" value="ECO:0007669"/>
    <property type="project" value="UniProtKB-UniRule"/>
</dbReference>
<evidence type="ECO:0000256" key="7">
    <source>
        <dbReference type="ARBA" id="ARBA00051538"/>
    </source>
</evidence>
<dbReference type="Proteomes" id="UP000184159">
    <property type="component" value="Unassembled WGS sequence"/>
</dbReference>
<evidence type="ECO:0000256" key="9">
    <source>
        <dbReference type="ARBA" id="ARBA00061535"/>
    </source>
</evidence>
<dbReference type="GO" id="GO:0005737">
    <property type="term" value="C:cytoplasm"/>
    <property type="evidence" value="ECO:0007669"/>
    <property type="project" value="UniProtKB-SubCell"/>
</dbReference>
<dbReference type="EC" id="2.3.2.6" evidence="10 15"/>
<dbReference type="SUPFAM" id="SSF55729">
    <property type="entry name" value="Acyl-CoA N-acyltransferases (Nat)"/>
    <property type="match status" value="1"/>
</dbReference>
<evidence type="ECO:0000256" key="4">
    <source>
        <dbReference type="ARBA" id="ARBA00023315"/>
    </source>
</evidence>
<dbReference type="Pfam" id="PF03588">
    <property type="entry name" value="Leu_Phe_trans"/>
    <property type="match status" value="1"/>
</dbReference>
<accession>A0A1M5APW3</accession>
<evidence type="ECO:0000256" key="1">
    <source>
        <dbReference type="ARBA" id="ARBA00004496"/>
    </source>
</evidence>
<comment type="catalytic activity">
    <reaction evidence="5 15">
        <text>L-phenylalanyl-tRNA(Phe) + an N-terminal L-alpha-aminoacyl-[protein] = an N-terminal L-phenylalanyl-L-alpha-aminoacyl-[protein] + tRNA(Phe)</text>
        <dbReference type="Rhea" id="RHEA:43632"/>
        <dbReference type="Rhea" id="RHEA-COMP:9668"/>
        <dbReference type="Rhea" id="RHEA-COMP:9699"/>
        <dbReference type="Rhea" id="RHEA-COMP:10636"/>
        <dbReference type="Rhea" id="RHEA-COMP:10637"/>
        <dbReference type="ChEBI" id="CHEBI:78442"/>
        <dbReference type="ChEBI" id="CHEBI:78531"/>
        <dbReference type="ChEBI" id="CHEBI:78597"/>
        <dbReference type="ChEBI" id="CHEBI:83561"/>
        <dbReference type="EC" id="2.3.2.6"/>
    </reaction>
</comment>
<evidence type="ECO:0000256" key="10">
    <source>
        <dbReference type="ARBA" id="ARBA00066767"/>
    </source>
</evidence>
<dbReference type="EMBL" id="FQUH01000008">
    <property type="protein sequence ID" value="SHF32290.1"/>
    <property type="molecule type" value="Genomic_DNA"/>
</dbReference>
<dbReference type="InterPro" id="IPR004616">
    <property type="entry name" value="Leu/Phe-tRNA_Trfase"/>
</dbReference>
<evidence type="ECO:0000256" key="15">
    <source>
        <dbReference type="HAMAP-Rule" id="MF_00688"/>
    </source>
</evidence>
<evidence type="ECO:0000256" key="5">
    <source>
        <dbReference type="ARBA" id="ARBA00050607"/>
    </source>
</evidence>
<dbReference type="AlphaFoldDB" id="A0A1M5APW3"/>
<keyword evidence="2 15" id="KW-0963">Cytoplasm</keyword>
<comment type="catalytic activity">
    <reaction evidence="7 15">
        <text>N-terminal L-lysyl-[protein] + L-leucyl-tRNA(Leu) = N-terminal L-leucyl-L-lysyl-[protein] + tRNA(Leu) + H(+)</text>
        <dbReference type="Rhea" id="RHEA:12340"/>
        <dbReference type="Rhea" id="RHEA-COMP:9613"/>
        <dbReference type="Rhea" id="RHEA-COMP:9622"/>
        <dbReference type="Rhea" id="RHEA-COMP:12670"/>
        <dbReference type="Rhea" id="RHEA-COMP:12671"/>
        <dbReference type="ChEBI" id="CHEBI:15378"/>
        <dbReference type="ChEBI" id="CHEBI:65249"/>
        <dbReference type="ChEBI" id="CHEBI:78442"/>
        <dbReference type="ChEBI" id="CHEBI:78494"/>
        <dbReference type="ChEBI" id="CHEBI:133043"/>
        <dbReference type="EC" id="2.3.2.6"/>
    </reaction>
</comment>
<dbReference type="FunFam" id="3.30.70.3550:FF:000001">
    <property type="entry name" value="Leucyl/phenylalanyl-tRNA--protein transferase"/>
    <property type="match status" value="1"/>
</dbReference>
<keyword evidence="17" id="KW-1185">Reference proteome</keyword>
<sequence>MTIYLPELAMDEYSFPPLNQALDDPNGLLAFGGDLHPDRLLAAYRSGIFPWYSPGEPILWWSPSPRAIISPKTFKPAKSLRKFQRKASYAISMNQCTDKIIELCADTRPPSETWLTPEMKSAYQRLSRLGYCHSIEVWQDSEIIGGLYGIQIGQLFCGESMFSLKTNASKIGLWAFCRHFSRYGGQLIDCQVMNSHLASLGAEELERDQFIKTLSKLKYKEIDPSCYSPQWISLDLSAD</sequence>
<evidence type="ECO:0000313" key="17">
    <source>
        <dbReference type="Proteomes" id="UP000184159"/>
    </source>
</evidence>
<evidence type="ECO:0000256" key="12">
    <source>
        <dbReference type="ARBA" id="ARBA00077136"/>
    </source>
</evidence>
<dbReference type="RefSeq" id="WP_072958603.1">
    <property type="nucleotide sequence ID" value="NZ_FQUH01000008.1"/>
</dbReference>
<organism evidence="16 17">
    <name type="scientific">Vibrio gazogenes DSM 21264 = NBRC 103151</name>
    <dbReference type="NCBI Taxonomy" id="1123492"/>
    <lineage>
        <taxon>Bacteria</taxon>
        <taxon>Pseudomonadati</taxon>
        <taxon>Pseudomonadota</taxon>
        <taxon>Gammaproteobacteria</taxon>
        <taxon>Vibrionales</taxon>
        <taxon>Vibrionaceae</taxon>
        <taxon>Vibrio</taxon>
    </lineage>
</organism>
<comment type="catalytic activity">
    <reaction evidence="6 15">
        <text>N-terminal L-arginyl-[protein] + L-leucyl-tRNA(Leu) = N-terminal L-leucyl-L-arginyl-[protein] + tRNA(Leu) + H(+)</text>
        <dbReference type="Rhea" id="RHEA:50416"/>
        <dbReference type="Rhea" id="RHEA-COMP:9613"/>
        <dbReference type="Rhea" id="RHEA-COMP:9622"/>
        <dbReference type="Rhea" id="RHEA-COMP:12672"/>
        <dbReference type="Rhea" id="RHEA-COMP:12673"/>
        <dbReference type="ChEBI" id="CHEBI:15378"/>
        <dbReference type="ChEBI" id="CHEBI:64719"/>
        <dbReference type="ChEBI" id="CHEBI:78442"/>
        <dbReference type="ChEBI" id="CHEBI:78494"/>
        <dbReference type="ChEBI" id="CHEBI:133044"/>
        <dbReference type="EC" id="2.3.2.6"/>
    </reaction>
</comment>
<dbReference type="InterPro" id="IPR016181">
    <property type="entry name" value="Acyl_CoA_acyltransferase"/>
</dbReference>
<dbReference type="Gene3D" id="3.30.70.3550">
    <property type="entry name" value="Leucyl/phenylalanyl-tRNA-protein transferase, N-terminal domain"/>
    <property type="match status" value="1"/>
</dbReference>
<evidence type="ECO:0000256" key="11">
    <source>
        <dbReference type="ARBA" id="ARBA00074372"/>
    </source>
</evidence>
<evidence type="ECO:0000256" key="8">
    <source>
        <dbReference type="ARBA" id="ARBA00054043"/>
    </source>
</evidence>